<proteinExistence type="predicted"/>
<evidence type="ECO:0000313" key="3">
    <source>
        <dbReference type="Proteomes" id="UP001189429"/>
    </source>
</evidence>
<sequence length="99" mass="11132">MHLPKLEEGFVEPRSWTNSFSRNSLWRFCDIILSIILLRFLVFVGVIGLVGGSPGNRGRSRMSVRLRIAGLVDGHAKSRTLWTSRVPTTYTRALDCGMP</sequence>
<comment type="caution">
    <text evidence="2">The sequence shown here is derived from an EMBL/GenBank/DDBJ whole genome shotgun (WGS) entry which is preliminary data.</text>
</comment>
<feature type="transmembrane region" description="Helical" evidence="1">
    <location>
        <begin position="31"/>
        <end position="52"/>
    </location>
</feature>
<gene>
    <name evidence="2" type="ORF">PCOR1329_LOCUS65756</name>
</gene>
<accession>A0ABN9WEE2</accession>
<keyword evidence="3" id="KW-1185">Reference proteome</keyword>
<evidence type="ECO:0000313" key="2">
    <source>
        <dbReference type="EMBL" id="CAK0883567.1"/>
    </source>
</evidence>
<dbReference type="EMBL" id="CAUYUJ010018429">
    <property type="protein sequence ID" value="CAK0883567.1"/>
    <property type="molecule type" value="Genomic_DNA"/>
</dbReference>
<protein>
    <submittedName>
        <fullName evidence="2">Uncharacterized protein</fullName>
    </submittedName>
</protein>
<dbReference type="Proteomes" id="UP001189429">
    <property type="component" value="Unassembled WGS sequence"/>
</dbReference>
<name>A0ABN9WEE2_9DINO</name>
<keyword evidence="1" id="KW-1133">Transmembrane helix</keyword>
<keyword evidence="1" id="KW-0812">Transmembrane</keyword>
<reference evidence="2" key="1">
    <citation type="submission" date="2023-10" db="EMBL/GenBank/DDBJ databases">
        <authorList>
            <person name="Chen Y."/>
            <person name="Shah S."/>
            <person name="Dougan E. K."/>
            <person name="Thang M."/>
            <person name="Chan C."/>
        </authorList>
    </citation>
    <scope>NUCLEOTIDE SEQUENCE [LARGE SCALE GENOMIC DNA]</scope>
</reference>
<evidence type="ECO:0000256" key="1">
    <source>
        <dbReference type="SAM" id="Phobius"/>
    </source>
</evidence>
<organism evidence="2 3">
    <name type="scientific">Prorocentrum cordatum</name>
    <dbReference type="NCBI Taxonomy" id="2364126"/>
    <lineage>
        <taxon>Eukaryota</taxon>
        <taxon>Sar</taxon>
        <taxon>Alveolata</taxon>
        <taxon>Dinophyceae</taxon>
        <taxon>Prorocentrales</taxon>
        <taxon>Prorocentraceae</taxon>
        <taxon>Prorocentrum</taxon>
    </lineage>
</organism>
<keyword evidence="1" id="KW-0472">Membrane</keyword>